<dbReference type="InterPro" id="IPR001647">
    <property type="entry name" value="HTH_TetR"/>
</dbReference>
<keyword evidence="1" id="KW-0678">Repressor</keyword>
<dbReference type="PRINTS" id="PR00455">
    <property type="entry name" value="HTHTETR"/>
</dbReference>
<dbReference type="PANTHER" id="PTHR43479:SF11">
    <property type="entry name" value="ACREF_ENVCD OPERON REPRESSOR-RELATED"/>
    <property type="match status" value="1"/>
</dbReference>
<keyword evidence="2 3" id="KW-0238">DNA-binding</keyword>
<dbReference type="KEGG" id="hmn:HM131_08390"/>
<dbReference type="Gene3D" id="1.10.357.10">
    <property type="entry name" value="Tetracycline Repressor, domain 2"/>
    <property type="match status" value="1"/>
</dbReference>
<dbReference type="SUPFAM" id="SSF48498">
    <property type="entry name" value="Tetracyclin repressor-like, C-terminal domain"/>
    <property type="match status" value="1"/>
</dbReference>
<keyword evidence="6" id="KW-1185">Reference proteome</keyword>
<evidence type="ECO:0000313" key="6">
    <source>
        <dbReference type="Proteomes" id="UP000192527"/>
    </source>
</evidence>
<reference evidence="5 6" key="1">
    <citation type="submission" date="2017-04" db="EMBL/GenBank/DDBJ databases">
        <title>The whole genome sequencing and assembly of Halobacillus mangrovi strain.</title>
        <authorList>
            <person name="Lee S.-J."/>
            <person name="Park M.-K."/>
            <person name="Kim J.-Y."/>
            <person name="Lee Y.-J."/>
            <person name="Yi H."/>
            <person name="Bahn Y.-S."/>
            <person name="Kim J.F."/>
            <person name="Lee D.-W."/>
        </authorList>
    </citation>
    <scope>NUCLEOTIDE SEQUENCE [LARGE SCALE GENOMIC DNA]</scope>
    <source>
        <strain evidence="5 6">KTB 131</strain>
    </source>
</reference>
<dbReference type="EMBL" id="CP020772">
    <property type="protein sequence ID" value="ARI76860.1"/>
    <property type="molecule type" value="Genomic_DNA"/>
</dbReference>
<evidence type="ECO:0000259" key="4">
    <source>
        <dbReference type="PROSITE" id="PS50977"/>
    </source>
</evidence>
<gene>
    <name evidence="5" type="ORF">HM131_08390</name>
</gene>
<name>A0A1W5ZU82_9BACI</name>
<sequence length="211" mass="24495">MTVHSFSRFIRQEILLKKNKPKYKQIIEAAVEVIAENGYHSSQVSKIAKKAGVADGTIYLYFKNKEDILVSLFQEKMGQFIEKIEQETTSRQTAEEKLLTLIETHFTQLAADHHLAIVTQLELRQSNKELRQKINEVLKRYLNVIDHIVDEGVEEKLFRSGMDRRLVRQMIFGTMDETVTNWVMKDQRYNIVGQAKEVHSLIVHGLAHSDK</sequence>
<dbReference type="InterPro" id="IPR013570">
    <property type="entry name" value="Tscrpt_reg_YsiA_C"/>
</dbReference>
<dbReference type="AlphaFoldDB" id="A0A1W5ZU82"/>
<evidence type="ECO:0000256" key="3">
    <source>
        <dbReference type="PROSITE-ProRule" id="PRU00335"/>
    </source>
</evidence>
<dbReference type="Pfam" id="PF00440">
    <property type="entry name" value="TetR_N"/>
    <property type="match status" value="1"/>
</dbReference>
<feature type="domain" description="HTH tetR-type" evidence="4">
    <location>
        <begin position="20"/>
        <end position="80"/>
    </location>
</feature>
<feature type="DNA-binding region" description="H-T-H motif" evidence="3">
    <location>
        <begin position="43"/>
        <end position="62"/>
    </location>
</feature>
<evidence type="ECO:0000256" key="1">
    <source>
        <dbReference type="ARBA" id="ARBA00022491"/>
    </source>
</evidence>
<evidence type="ECO:0000256" key="2">
    <source>
        <dbReference type="ARBA" id="ARBA00023125"/>
    </source>
</evidence>
<dbReference type="STRING" id="402384.HM131_08390"/>
<dbReference type="InterPro" id="IPR036271">
    <property type="entry name" value="Tet_transcr_reg_TetR-rel_C_sf"/>
</dbReference>
<dbReference type="GO" id="GO:0003677">
    <property type="term" value="F:DNA binding"/>
    <property type="evidence" value="ECO:0007669"/>
    <property type="project" value="UniProtKB-UniRule"/>
</dbReference>
<dbReference type="InterPro" id="IPR009057">
    <property type="entry name" value="Homeodomain-like_sf"/>
</dbReference>
<dbReference type="Proteomes" id="UP000192527">
    <property type="component" value="Chromosome"/>
</dbReference>
<evidence type="ECO:0000313" key="5">
    <source>
        <dbReference type="EMBL" id="ARI76860.1"/>
    </source>
</evidence>
<proteinExistence type="predicted"/>
<dbReference type="SUPFAM" id="SSF46689">
    <property type="entry name" value="Homeodomain-like"/>
    <property type="match status" value="1"/>
</dbReference>
<dbReference type="Pfam" id="PF08359">
    <property type="entry name" value="TetR_C_4"/>
    <property type="match status" value="1"/>
</dbReference>
<organism evidence="5 6">
    <name type="scientific">Halobacillus mangrovi</name>
    <dbReference type="NCBI Taxonomy" id="402384"/>
    <lineage>
        <taxon>Bacteria</taxon>
        <taxon>Bacillati</taxon>
        <taxon>Bacillota</taxon>
        <taxon>Bacilli</taxon>
        <taxon>Bacillales</taxon>
        <taxon>Bacillaceae</taxon>
        <taxon>Halobacillus</taxon>
    </lineage>
</organism>
<dbReference type="InterPro" id="IPR050624">
    <property type="entry name" value="HTH-type_Tx_Regulator"/>
</dbReference>
<dbReference type="PROSITE" id="PS50977">
    <property type="entry name" value="HTH_TETR_2"/>
    <property type="match status" value="1"/>
</dbReference>
<dbReference type="PANTHER" id="PTHR43479">
    <property type="entry name" value="ACREF/ENVCD OPERON REPRESSOR-RELATED"/>
    <property type="match status" value="1"/>
</dbReference>
<dbReference type="Gene3D" id="1.10.10.60">
    <property type="entry name" value="Homeodomain-like"/>
    <property type="match status" value="1"/>
</dbReference>
<accession>A0A1W5ZU82</accession>
<protein>
    <submittedName>
        <fullName evidence="5">TetR family transcriptional regulator</fullName>
    </submittedName>
</protein>